<dbReference type="FunFam" id="3.40.640.10:FF:000014">
    <property type="entry name" value="Adenosylmethionine-8-amino-7-oxononanoate aminotransferase, probable"/>
    <property type="match status" value="1"/>
</dbReference>
<dbReference type="InterPro" id="IPR049704">
    <property type="entry name" value="Aminotrans_3_PPA_site"/>
</dbReference>
<dbReference type="InterPro" id="IPR015421">
    <property type="entry name" value="PyrdxlP-dep_Trfase_major"/>
</dbReference>
<dbReference type="CDD" id="cd00610">
    <property type="entry name" value="OAT_like"/>
    <property type="match status" value="1"/>
</dbReference>
<dbReference type="Proteomes" id="UP000035762">
    <property type="component" value="Unassembled WGS sequence"/>
</dbReference>
<dbReference type="Pfam" id="PF00202">
    <property type="entry name" value="Aminotran_3"/>
    <property type="match status" value="1"/>
</dbReference>
<keyword evidence="3 7" id="KW-0032">Aminotransferase</keyword>
<dbReference type="InterPro" id="IPR005814">
    <property type="entry name" value="Aminotrans_3"/>
</dbReference>
<protein>
    <submittedName>
        <fullName evidence="7">Omega-amino acid--pyruvate aminotransferase</fullName>
    </submittedName>
</protein>
<gene>
    <name evidence="7" type="ORF">BN961_02754</name>
</gene>
<dbReference type="Gene3D" id="3.40.640.10">
    <property type="entry name" value="Type I PLP-dependent aspartate aminotransferase-like (Major domain)"/>
    <property type="match status" value="1"/>
</dbReference>
<dbReference type="AlphaFoldDB" id="A0A090MUC5"/>
<comment type="cofactor">
    <cofactor evidence="1">
        <name>pyridoxal 5'-phosphate</name>
        <dbReference type="ChEBI" id="CHEBI:597326"/>
    </cofactor>
</comment>
<evidence type="ECO:0000256" key="5">
    <source>
        <dbReference type="ARBA" id="ARBA00022898"/>
    </source>
</evidence>
<name>A0A090MUC5_AFIFE</name>
<dbReference type="GO" id="GO:0030170">
    <property type="term" value="F:pyridoxal phosphate binding"/>
    <property type="evidence" value="ECO:0007669"/>
    <property type="project" value="InterPro"/>
</dbReference>
<keyword evidence="8" id="KW-1185">Reference proteome</keyword>
<dbReference type="PANTHER" id="PTHR43094">
    <property type="entry name" value="AMINOTRANSFERASE"/>
    <property type="match status" value="1"/>
</dbReference>
<dbReference type="PANTHER" id="PTHR43094:SF1">
    <property type="entry name" value="AMINOTRANSFERASE CLASS-III"/>
    <property type="match status" value="1"/>
</dbReference>
<dbReference type="InterPro" id="IPR015424">
    <property type="entry name" value="PyrdxlP-dep_Trfase"/>
</dbReference>
<dbReference type="EMBL" id="CCAZ020000002">
    <property type="protein sequence ID" value="CEG09329.1"/>
    <property type="molecule type" value="Genomic_DNA"/>
</dbReference>
<evidence type="ECO:0000256" key="6">
    <source>
        <dbReference type="RuleBase" id="RU003560"/>
    </source>
</evidence>
<evidence type="ECO:0000256" key="2">
    <source>
        <dbReference type="ARBA" id="ARBA00008954"/>
    </source>
</evidence>
<evidence type="ECO:0000313" key="8">
    <source>
        <dbReference type="Proteomes" id="UP000035762"/>
    </source>
</evidence>
<comment type="similarity">
    <text evidence="2 6">Belongs to the class-III pyridoxal-phosphate-dependent aminotransferase family.</text>
</comment>
<proteinExistence type="inferred from homology"/>
<reference evidence="7 8" key="1">
    <citation type="journal article" date="2014" name="Genome Announc.">
        <title>Genome Sequence of Afipia felis Strain 76713, Isolated in Hospital Water Using an Amoeba Co-Culture Procedure.</title>
        <authorList>
            <person name="Benamar S."/>
            <person name="La Scola B."/>
            <person name="Croce O."/>
        </authorList>
    </citation>
    <scope>NUCLEOTIDE SEQUENCE [LARGE SCALE GENOMIC DNA]</scope>
    <source>
        <strain evidence="7 8">76713</strain>
    </source>
</reference>
<evidence type="ECO:0000256" key="4">
    <source>
        <dbReference type="ARBA" id="ARBA00022679"/>
    </source>
</evidence>
<dbReference type="GO" id="GO:0008483">
    <property type="term" value="F:transaminase activity"/>
    <property type="evidence" value="ECO:0007669"/>
    <property type="project" value="UniProtKB-KW"/>
</dbReference>
<evidence type="ECO:0000313" key="7">
    <source>
        <dbReference type="EMBL" id="CEG09329.1"/>
    </source>
</evidence>
<organism evidence="7 8">
    <name type="scientific">Afipia felis</name>
    <name type="common">Cat scratch disease bacillus</name>
    <dbReference type="NCBI Taxonomy" id="1035"/>
    <lineage>
        <taxon>Bacteria</taxon>
        <taxon>Pseudomonadati</taxon>
        <taxon>Pseudomonadota</taxon>
        <taxon>Alphaproteobacteria</taxon>
        <taxon>Hyphomicrobiales</taxon>
        <taxon>Nitrobacteraceae</taxon>
        <taxon>Afipia</taxon>
    </lineage>
</organism>
<dbReference type="SUPFAM" id="SSF53383">
    <property type="entry name" value="PLP-dependent transferases"/>
    <property type="match status" value="1"/>
</dbReference>
<dbReference type="Gene3D" id="3.90.1150.10">
    <property type="entry name" value="Aspartate Aminotransferase, domain 1"/>
    <property type="match status" value="1"/>
</dbReference>
<keyword evidence="5 6" id="KW-0663">Pyridoxal phosphate</keyword>
<dbReference type="STRING" id="1035.BN961_02754"/>
<dbReference type="InterPro" id="IPR015422">
    <property type="entry name" value="PyrdxlP-dep_Trfase_small"/>
</dbReference>
<evidence type="ECO:0000256" key="3">
    <source>
        <dbReference type="ARBA" id="ARBA00022576"/>
    </source>
</evidence>
<keyword evidence="4" id="KW-0808">Transferase</keyword>
<accession>A0A090MUC5</accession>
<comment type="caution">
    <text evidence="7">The sequence shown here is derived from an EMBL/GenBank/DDBJ whole genome shotgun (WGS) entry which is preliminary data.</text>
</comment>
<sequence>MRPPSFRSLSPPDRVPAIYLPEGRKSVLNIQQSRSVLSPNDLAAYWMPFTANRAFKKAPRMLAGAKDMHYFTTDGRQIIDAASGMWCSNAGHCREPITQAIARQAATLDYSPPFQFGHPQAFELANRIAALGPEGLDHVFFCNSGSEAVDTALKIALAYHATRGEAARTRLIGRERGYHGVGFGGISVGGMVNNRRLFGALLNGTDHLPTTYDREHQAFSKGEPEWGAHLADELERIVTLHGKDTIAAVIVEPMAGSTGVLVTPKGYLQKLRAICDKHGILLIFDEVITGFGRLGYAFAAERYGVVPDMITFAKGVTNGAAPMGGVLIRNDIHDTFMKGPEHIVELFHGYTYSAHPLACAAGLATLDIYRDEDLFARARKLEPLFADAVMGLRKEPNVIDIRTVGLTAGIDLAPKDGQGGLRGLTALANAFNDHDLMLRVAGDTLALTPPLIMSEAQIGEIMDKVAAVIRSVA</sequence>
<dbReference type="PROSITE" id="PS00600">
    <property type="entry name" value="AA_TRANSFER_CLASS_3"/>
    <property type="match status" value="1"/>
</dbReference>
<evidence type="ECO:0000256" key="1">
    <source>
        <dbReference type="ARBA" id="ARBA00001933"/>
    </source>
</evidence>